<keyword evidence="6" id="KW-1185">Reference proteome</keyword>
<dbReference type="EMBL" id="JAGRRH010000003">
    <property type="protein sequence ID" value="KAG7372540.1"/>
    <property type="molecule type" value="Genomic_DNA"/>
</dbReference>
<dbReference type="Proteomes" id="UP000693970">
    <property type="component" value="Unassembled WGS sequence"/>
</dbReference>
<accession>A0A9K3M3B7</accession>
<gene>
    <name evidence="5" type="ORF">IV203_018683</name>
</gene>
<dbReference type="Pfam" id="PF00194">
    <property type="entry name" value="Carb_anhydrase"/>
    <property type="match status" value="1"/>
</dbReference>
<dbReference type="GO" id="GO:0008270">
    <property type="term" value="F:zinc ion binding"/>
    <property type="evidence" value="ECO:0007669"/>
    <property type="project" value="InterPro"/>
</dbReference>
<protein>
    <submittedName>
        <fullName evidence="5">Alpha carbonic anhydrase</fullName>
    </submittedName>
</protein>
<organism evidence="5 6">
    <name type="scientific">Nitzschia inconspicua</name>
    <dbReference type="NCBI Taxonomy" id="303405"/>
    <lineage>
        <taxon>Eukaryota</taxon>
        <taxon>Sar</taxon>
        <taxon>Stramenopiles</taxon>
        <taxon>Ochrophyta</taxon>
        <taxon>Bacillariophyta</taxon>
        <taxon>Bacillariophyceae</taxon>
        <taxon>Bacillariophycidae</taxon>
        <taxon>Bacillariales</taxon>
        <taxon>Bacillariaceae</taxon>
        <taxon>Nitzschia</taxon>
    </lineage>
</organism>
<evidence type="ECO:0000256" key="1">
    <source>
        <dbReference type="ARBA" id="ARBA00010718"/>
    </source>
</evidence>
<evidence type="ECO:0000259" key="4">
    <source>
        <dbReference type="PROSITE" id="PS51144"/>
    </source>
</evidence>
<keyword evidence="3" id="KW-0732">Signal</keyword>
<sequence length="557" mass="65435">MMIPTTLFIATTLLLSTAVVAQNSAERGYLDRFTYQELDITRPDNFVDYAPQNWNAISCDEGSQLDKCLGYRDKWETGRGWSIQKNYCRWCPESDPNSCSRHHQSPIDLRRQVGYEPGTHEEANECIDVHWMKYEDSFCTWDQLIQADAFTIERHALRISQPITVFDNLNDDTDGVRDGVTLNCRIPGRGSRFGRIDYSKGFSHWWHLSHIDIHTPSEHTQNGIRYDAEIQLQHFYSVTAAEAGVNNELGTVAVFMNAYEDAAPYRYLDKLICQWRRKEFEVRTECGLDPIESSYPGCFPLKRNLRRNMAEDEKSTKTKAVTFQTAQDVILHNDQHRDSVNHSNVKIFMEEGNWAPAEEKDWDAWIAEQSKKMQDEEELYNRMRTMEHGGNHTDALHEQFRKLVEYDEIEWFNYWPMLGVRTEYYFRYSGSQTIPPCNGNFQENTRAGANHWRVMKDPIRIHPRQLQELRRLLADRIAPKGSSVDECKPDTAAKVQRDGNHVIDVNTARPLMSWKNVHFKTFCECKDWPSKWPEDRNWCKIEDINERFFDRMYNFGW</sequence>
<feature type="chain" id="PRO_5039951437" evidence="3">
    <location>
        <begin position="22"/>
        <end position="557"/>
    </location>
</feature>
<comment type="catalytic activity">
    <reaction evidence="2">
        <text>hydrogencarbonate + H(+) = CO2 + H2O</text>
        <dbReference type="Rhea" id="RHEA:10748"/>
        <dbReference type="ChEBI" id="CHEBI:15377"/>
        <dbReference type="ChEBI" id="CHEBI:15378"/>
        <dbReference type="ChEBI" id="CHEBI:16526"/>
        <dbReference type="ChEBI" id="CHEBI:17544"/>
        <dbReference type="EC" id="4.2.1.1"/>
    </reaction>
</comment>
<evidence type="ECO:0000313" key="6">
    <source>
        <dbReference type="Proteomes" id="UP000693970"/>
    </source>
</evidence>
<evidence type="ECO:0000256" key="2">
    <source>
        <dbReference type="ARBA" id="ARBA00048348"/>
    </source>
</evidence>
<name>A0A9K3M3B7_9STRA</name>
<reference evidence="5" key="2">
    <citation type="submission" date="2021-04" db="EMBL/GenBank/DDBJ databases">
        <authorList>
            <person name="Podell S."/>
        </authorList>
    </citation>
    <scope>NUCLEOTIDE SEQUENCE</scope>
    <source>
        <strain evidence="5">Hildebrandi</strain>
    </source>
</reference>
<dbReference type="GO" id="GO:0004089">
    <property type="term" value="F:carbonate dehydratase activity"/>
    <property type="evidence" value="ECO:0007669"/>
    <property type="project" value="UniProtKB-EC"/>
</dbReference>
<dbReference type="PANTHER" id="PTHR18952:SF265">
    <property type="entry name" value="CARBONIC ANHYDRASE"/>
    <property type="match status" value="1"/>
</dbReference>
<proteinExistence type="inferred from homology"/>
<dbReference type="InterPro" id="IPR023561">
    <property type="entry name" value="Carbonic_anhydrase_a-class"/>
</dbReference>
<dbReference type="OrthoDB" id="39947at2759"/>
<dbReference type="PANTHER" id="PTHR18952">
    <property type="entry name" value="CARBONIC ANHYDRASE"/>
    <property type="match status" value="1"/>
</dbReference>
<comment type="similarity">
    <text evidence="1">Belongs to the alpha-carbonic anhydrase family.</text>
</comment>
<evidence type="ECO:0000313" key="5">
    <source>
        <dbReference type="EMBL" id="KAG7372540.1"/>
    </source>
</evidence>
<reference evidence="5" key="1">
    <citation type="journal article" date="2021" name="Sci. Rep.">
        <title>Diploid genomic architecture of Nitzschia inconspicua, an elite biomass production diatom.</title>
        <authorList>
            <person name="Oliver A."/>
            <person name="Podell S."/>
            <person name="Pinowska A."/>
            <person name="Traller J.C."/>
            <person name="Smith S.R."/>
            <person name="McClure R."/>
            <person name="Beliaev A."/>
            <person name="Bohutskyi P."/>
            <person name="Hill E.A."/>
            <person name="Rabines A."/>
            <person name="Zheng H."/>
            <person name="Allen L.Z."/>
            <person name="Kuo A."/>
            <person name="Grigoriev I.V."/>
            <person name="Allen A.E."/>
            <person name="Hazlebeck D."/>
            <person name="Allen E.E."/>
        </authorList>
    </citation>
    <scope>NUCLEOTIDE SEQUENCE</scope>
    <source>
        <strain evidence="5">Hildebrandi</strain>
    </source>
</reference>
<dbReference type="PROSITE" id="PS51144">
    <property type="entry name" value="ALPHA_CA_2"/>
    <property type="match status" value="1"/>
</dbReference>
<dbReference type="InterPro" id="IPR001148">
    <property type="entry name" value="CA_dom"/>
</dbReference>
<feature type="domain" description="Alpha-carbonic anhydrase" evidence="4">
    <location>
        <begin position="79"/>
        <end position="507"/>
    </location>
</feature>
<evidence type="ECO:0000256" key="3">
    <source>
        <dbReference type="SAM" id="SignalP"/>
    </source>
</evidence>
<comment type="caution">
    <text evidence="5">The sequence shown here is derived from an EMBL/GenBank/DDBJ whole genome shotgun (WGS) entry which is preliminary data.</text>
</comment>
<dbReference type="AlphaFoldDB" id="A0A9K3M3B7"/>
<feature type="signal peptide" evidence="3">
    <location>
        <begin position="1"/>
        <end position="21"/>
    </location>
</feature>